<dbReference type="Proteomes" id="UP000031847">
    <property type="component" value="Unassembled WGS sequence"/>
</dbReference>
<dbReference type="EMBL" id="BBSI01000013">
    <property type="protein sequence ID" value="GAM79400.1"/>
    <property type="molecule type" value="Genomic_DNA"/>
</dbReference>
<organism evidence="1 2">
    <name type="scientific">Lactococcus lactis subsp. lactis</name>
    <name type="common">Streptococcus lactis</name>
    <dbReference type="NCBI Taxonomy" id="1360"/>
    <lineage>
        <taxon>Bacteria</taxon>
        <taxon>Bacillati</taxon>
        <taxon>Bacillota</taxon>
        <taxon>Bacilli</taxon>
        <taxon>Lactobacillales</taxon>
        <taxon>Streptococcaceae</taxon>
        <taxon>Lactococcus</taxon>
    </lineage>
</organism>
<name>A0A0B8QIA2_LACLL</name>
<sequence length="68" mass="7753">MTVESLLKTIADHTAVILKDTIGNTLIKFNYGDEIEVFSPVFLYRKVKILEIDNARELIAILEDTKND</sequence>
<dbReference type="RefSeq" id="WP_023189108.1">
    <property type="nucleotide sequence ID" value="NZ_BAABQR010000013.1"/>
</dbReference>
<dbReference type="AlphaFoldDB" id="A0A0B8QIA2"/>
<dbReference type="InterPro" id="IPR009503">
    <property type="entry name" value="DUF1125"/>
</dbReference>
<comment type="caution">
    <text evidence="1">The sequence shown here is derived from an EMBL/GenBank/DDBJ whole genome shotgun (WGS) entry which is preliminary data.</text>
</comment>
<dbReference type="Pfam" id="PF06563">
    <property type="entry name" value="DUF1125"/>
    <property type="match status" value="1"/>
</dbReference>
<dbReference type="PATRIC" id="fig|1360.96.peg.2390"/>
<protein>
    <submittedName>
        <fullName evidence="1">RNA-binding protein of the Puf family, translational repressor</fullName>
    </submittedName>
</protein>
<evidence type="ECO:0000313" key="2">
    <source>
        <dbReference type="Proteomes" id="UP000031847"/>
    </source>
</evidence>
<accession>A0A0B8QIA2</accession>
<gene>
    <name evidence="1" type="ORF">JCM5805K_0507</name>
</gene>
<proteinExistence type="predicted"/>
<evidence type="ECO:0000313" key="1">
    <source>
        <dbReference type="EMBL" id="GAM79400.1"/>
    </source>
</evidence>
<reference evidence="1 2" key="1">
    <citation type="submission" date="2015-01" db="EMBL/GenBank/DDBJ databases">
        <title>Lactococcus lactis subsp.lactis JCM 5805 whole genome shotgun sequence.</title>
        <authorList>
            <person name="Fujii T."/>
            <person name="Tomita Y."/>
            <person name="Ikushima S."/>
            <person name="Fujiwara D."/>
        </authorList>
    </citation>
    <scope>NUCLEOTIDE SEQUENCE [LARGE SCALE GENOMIC DNA]</scope>
    <source>
        <strain evidence="1 2">JCM 5805</strain>
    </source>
</reference>